<evidence type="ECO:0000313" key="5">
    <source>
        <dbReference type="EMBL" id="OWF47321.1"/>
    </source>
</evidence>
<dbReference type="InterPro" id="IPR036179">
    <property type="entry name" value="Ig-like_dom_sf"/>
</dbReference>
<gene>
    <name evidence="5" type="ORF">KP79_PYT22619</name>
</gene>
<feature type="domain" description="Ig-like" evidence="4">
    <location>
        <begin position="227"/>
        <end position="314"/>
    </location>
</feature>
<sequence length="319" mass="34455">MRATMTSLQVREPLTSLLVICVIMWTLTSCTARGPICMQCHNVTNNSNCSGITMCPEGEGCYAREIVRVTGSVVVERGCLSHKDCSILQSTAVGIGKRDATGCYRCCTRDLCNEHICDLGQISTPPPNSFLTTATSGNVTQNLRSCFRCSDATKVTDCQVSLACAAGQECYTTRATLGTTTHYSMGCESRQACTHYTGVASNQAPFCKRCCDADGCNVDLCGLHLLPEIVTKPFNRTLEVDDVTRLRCEADQSSNATLTWTFESATGTSVFPKPVAFGPRNTTAFFQITHNHFGKWTCIATNSFGSTSASAFIKHLSSS</sequence>
<evidence type="ECO:0000259" key="4">
    <source>
        <dbReference type="PROSITE" id="PS50835"/>
    </source>
</evidence>
<dbReference type="InterPro" id="IPR013783">
    <property type="entry name" value="Ig-like_fold"/>
</dbReference>
<dbReference type="InterPro" id="IPR045860">
    <property type="entry name" value="Snake_toxin-like_sf"/>
</dbReference>
<dbReference type="EMBL" id="NEDP02003952">
    <property type="protein sequence ID" value="OWF47321.1"/>
    <property type="molecule type" value="Genomic_DNA"/>
</dbReference>
<keyword evidence="6" id="KW-1185">Reference proteome</keyword>
<dbReference type="SUPFAM" id="SSF48726">
    <property type="entry name" value="Immunoglobulin"/>
    <property type="match status" value="1"/>
</dbReference>
<dbReference type="PANTHER" id="PTHR10036">
    <property type="entry name" value="CD59 GLYCOPROTEIN"/>
    <property type="match status" value="1"/>
</dbReference>
<dbReference type="Proteomes" id="UP000242188">
    <property type="component" value="Unassembled WGS sequence"/>
</dbReference>
<keyword evidence="1 3" id="KW-0732">Signal</keyword>
<dbReference type="InterPro" id="IPR007110">
    <property type="entry name" value="Ig-like_dom"/>
</dbReference>
<feature type="chain" id="PRO_5012013015" description="Ig-like domain-containing protein" evidence="3">
    <location>
        <begin position="33"/>
        <end position="319"/>
    </location>
</feature>
<evidence type="ECO:0000256" key="1">
    <source>
        <dbReference type="ARBA" id="ARBA00022729"/>
    </source>
</evidence>
<dbReference type="PROSITE" id="PS50835">
    <property type="entry name" value="IG_LIKE"/>
    <property type="match status" value="1"/>
</dbReference>
<evidence type="ECO:0000313" key="6">
    <source>
        <dbReference type="Proteomes" id="UP000242188"/>
    </source>
</evidence>
<organism evidence="5 6">
    <name type="scientific">Mizuhopecten yessoensis</name>
    <name type="common">Japanese scallop</name>
    <name type="synonym">Patinopecten yessoensis</name>
    <dbReference type="NCBI Taxonomy" id="6573"/>
    <lineage>
        <taxon>Eukaryota</taxon>
        <taxon>Metazoa</taxon>
        <taxon>Spiralia</taxon>
        <taxon>Lophotrochozoa</taxon>
        <taxon>Mollusca</taxon>
        <taxon>Bivalvia</taxon>
        <taxon>Autobranchia</taxon>
        <taxon>Pteriomorphia</taxon>
        <taxon>Pectinida</taxon>
        <taxon>Pectinoidea</taxon>
        <taxon>Pectinidae</taxon>
        <taxon>Mizuhopecten</taxon>
    </lineage>
</organism>
<protein>
    <recommendedName>
        <fullName evidence="4">Ig-like domain-containing protein</fullName>
    </recommendedName>
</protein>
<accession>A0A210QFC0</accession>
<dbReference type="Gene3D" id="2.60.40.10">
    <property type="entry name" value="Immunoglobulins"/>
    <property type="match status" value="1"/>
</dbReference>
<dbReference type="InterPro" id="IPR016054">
    <property type="entry name" value="LY6_UPA_recep-like"/>
</dbReference>
<dbReference type="OrthoDB" id="6116831at2759"/>
<dbReference type="SUPFAM" id="SSF57302">
    <property type="entry name" value="Snake toxin-like"/>
    <property type="match status" value="2"/>
</dbReference>
<name>A0A210QFC0_MIZYE</name>
<dbReference type="Pfam" id="PF13927">
    <property type="entry name" value="Ig_3"/>
    <property type="match status" value="1"/>
</dbReference>
<dbReference type="Pfam" id="PF00021">
    <property type="entry name" value="UPAR_LY6"/>
    <property type="match status" value="2"/>
</dbReference>
<evidence type="ECO:0000256" key="2">
    <source>
        <dbReference type="ARBA" id="ARBA00023157"/>
    </source>
</evidence>
<keyword evidence="2" id="KW-1015">Disulfide bond</keyword>
<reference evidence="5 6" key="1">
    <citation type="journal article" date="2017" name="Nat. Ecol. Evol.">
        <title>Scallop genome provides insights into evolution of bilaterian karyotype and development.</title>
        <authorList>
            <person name="Wang S."/>
            <person name="Zhang J."/>
            <person name="Jiao W."/>
            <person name="Li J."/>
            <person name="Xun X."/>
            <person name="Sun Y."/>
            <person name="Guo X."/>
            <person name="Huan P."/>
            <person name="Dong B."/>
            <person name="Zhang L."/>
            <person name="Hu X."/>
            <person name="Sun X."/>
            <person name="Wang J."/>
            <person name="Zhao C."/>
            <person name="Wang Y."/>
            <person name="Wang D."/>
            <person name="Huang X."/>
            <person name="Wang R."/>
            <person name="Lv J."/>
            <person name="Li Y."/>
            <person name="Zhang Z."/>
            <person name="Liu B."/>
            <person name="Lu W."/>
            <person name="Hui Y."/>
            <person name="Liang J."/>
            <person name="Zhou Z."/>
            <person name="Hou R."/>
            <person name="Li X."/>
            <person name="Liu Y."/>
            <person name="Li H."/>
            <person name="Ning X."/>
            <person name="Lin Y."/>
            <person name="Zhao L."/>
            <person name="Xing Q."/>
            <person name="Dou J."/>
            <person name="Li Y."/>
            <person name="Mao J."/>
            <person name="Guo H."/>
            <person name="Dou H."/>
            <person name="Li T."/>
            <person name="Mu C."/>
            <person name="Jiang W."/>
            <person name="Fu Q."/>
            <person name="Fu X."/>
            <person name="Miao Y."/>
            <person name="Liu J."/>
            <person name="Yu Q."/>
            <person name="Li R."/>
            <person name="Liao H."/>
            <person name="Li X."/>
            <person name="Kong Y."/>
            <person name="Jiang Z."/>
            <person name="Chourrout D."/>
            <person name="Li R."/>
            <person name="Bao Z."/>
        </authorList>
    </citation>
    <scope>NUCLEOTIDE SEQUENCE [LARGE SCALE GENOMIC DNA]</scope>
    <source>
        <strain evidence="5 6">PY_sf001</strain>
    </source>
</reference>
<dbReference type="PROSITE" id="PS51257">
    <property type="entry name" value="PROKAR_LIPOPROTEIN"/>
    <property type="match status" value="1"/>
</dbReference>
<dbReference type="AlphaFoldDB" id="A0A210QFC0"/>
<evidence type="ECO:0000256" key="3">
    <source>
        <dbReference type="SAM" id="SignalP"/>
    </source>
</evidence>
<comment type="caution">
    <text evidence="5">The sequence shown here is derived from an EMBL/GenBank/DDBJ whole genome shotgun (WGS) entry which is preliminary data.</text>
</comment>
<feature type="signal peptide" evidence="3">
    <location>
        <begin position="1"/>
        <end position="32"/>
    </location>
</feature>
<proteinExistence type="predicted"/>